<organism evidence="1 2">
    <name type="scientific">Rhodopseudomonas pseudopalustris</name>
    <dbReference type="NCBI Taxonomy" id="1513892"/>
    <lineage>
        <taxon>Bacteria</taxon>
        <taxon>Pseudomonadati</taxon>
        <taxon>Pseudomonadota</taxon>
        <taxon>Alphaproteobacteria</taxon>
        <taxon>Hyphomicrobiales</taxon>
        <taxon>Nitrobacteraceae</taxon>
        <taxon>Rhodopseudomonas</taxon>
    </lineage>
</organism>
<evidence type="ECO:0008006" key="3">
    <source>
        <dbReference type="Google" id="ProtNLM"/>
    </source>
</evidence>
<accession>A0A1H8UVN3</accession>
<evidence type="ECO:0000313" key="1">
    <source>
        <dbReference type="EMBL" id="SEP07211.1"/>
    </source>
</evidence>
<reference evidence="2" key="1">
    <citation type="submission" date="2016-10" db="EMBL/GenBank/DDBJ databases">
        <authorList>
            <person name="Varghese N."/>
            <person name="Submissions S."/>
        </authorList>
    </citation>
    <scope>NUCLEOTIDE SEQUENCE [LARGE SCALE GENOMIC DNA]</scope>
    <source>
        <strain evidence="2">DSM 123</strain>
    </source>
</reference>
<evidence type="ECO:0000313" key="2">
    <source>
        <dbReference type="Proteomes" id="UP000199615"/>
    </source>
</evidence>
<dbReference type="RefSeq" id="WP_011502126.1">
    <property type="nucleotide sequence ID" value="NZ_FODT01000007.1"/>
</dbReference>
<keyword evidence="2" id="KW-1185">Reference proteome</keyword>
<dbReference type="EMBL" id="FODT01000007">
    <property type="protein sequence ID" value="SEP07211.1"/>
    <property type="molecule type" value="Genomic_DNA"/>
</dbReference>
<sequence>MTKLLEQALREVEQLSDAEQNAAAGALLDYVRHLHDTSLTDAQVAEVRRRRAQPDRRLISHEEARERIARLGTQPDE</sequence>
<gene>
    <name evidence="1" type="ORF">SAMN05444123_107270</name>
</gene>
<name>A0A1H8UVN3_9BRAD</name>
<dbReference type="Proteomes" id="UP000199615">
    <property type="component" value="Unassembled WGS sequence"/>
</dbReference>
<dbReference type="AlphaFoldDB" id="A0A1H8UVN3"/>
<proteinExistence type="predicted"/>
<dbReference type="OrthoDB" id="8248596at2"/>
<protein>
    <recommendedName>
        <fullName evidence="3">Addiction module component</fullName>
    </recommendedName>
</protein>